<accession>A0A9P4IU50</accession>
<evidence type="ECO:0000256" key="2">
    <source>
        <dbReference type="SAM" id="Phobius"/>
    </source>
</evidence>
<gene>
    <name evidence="4" type="ORF">NA57DRAFT_70712</name>
</gene>
<dbReference type="PANTHER" id="PTHR40622:SF1">
    <property type="match status" value="1"/>
</dbReference>
<evidence type="ECO:0000256" key="3">
    <source>
        <dbReference type="SAM" id="SignalP"/>
    </source>
</evidence>
<sequence length="393" mass="42925">MAARSLGLAATLALAANAFLLPPDLSITDIKADSDLSTWTLLDPSSQALLVPCEGCKTTSSEENNLFMNISVGSQPGTLELGGKVFYPPTQFIGSQAGESPYVLEVPPEVTLADIRNDFSAYSENDASVTGWGFSASRSETTEDGDEILHMTLNIHMINMQRVNVPTVDLQVLKRTNGEMMIVASKVNDFKKHIEGSDNEECDGPLCEWRQFLEDKLHGIVESMPKIGKPFGKGCTKGTEGMKEMDSTRPPTNMHHGPNSHHDGSHRRPMGEHGGHHGRPHGMHHGKHYPHPKLHRFLHRLGKFVVAVAVPILVGIAAGVATYAIGMVIGCAIALIWIKFRRGGRRGYAKVAEDEDQVVPKDIETDGEPRESFDSAPPVYEETPAYEEKETVA</sequence>
<dbReference type="OrthoDB" id="5409353at2759"/>
<dbReference type="Proteomes" id="UP000799772">
    <property type="component" value="Unassembled WGS sequence"/>
</dbReference>
<comment type="caution">
    <text evidence="4">The sequence shown here is derived from an EMBL/GenBank/DDBJ whole genome shotgun (WGS) entry which is preliminary data.</text>
</comment>
<keyword evidence="2" id="KW-1133">Transmembrane helix</keyword>
<protein>
    <submittedName>
        <fullName evidence="4">Uncharacterized protein</fullName>
    </submittedName>
</protein>
<keyword evidence="3" id="KW-0732">Signal</keyword>
<keyword evidence="2" id="KW-0812">Transmembrane</keyword>
<name>A0A9P4IU50_9PEZI</name>
<reference evidence="4" key="1">
    <citation type="journal article" date="2020" name="Stud. Mycol.">
        <title>101 Dothideomycetes genomes: a test case for predicting lifestyles and emergence of pathogens.</title>
        <authorList>
            <person name="Haridas S."/>
            <person name="Albert R."/>
            <person name="Binder M."/>
            <person name="Bloem J."/>
            <person name="Labutti K."/>
            <person name="Salamov A."/>
            <person name="Andreopoulos B."/>
            <person name="Baker S."/>
            <person name="Barry K."/>
            <person name="Bills G."/>
            <person name="Bluhm B."/>
            <person name="Cannon C."/>
            <person name="Castanera R."/>
            <person name="Culley D."/>
            <person name="Daum C."/>
            <person name="Ezra D."/>
            <person name="Gonzalez J."/>
            <person name="Henrissat B."/>
            <person name="Kuo A."/>
            <person name="Liang C."/>
            <person name="Lipzen A."/>
            <person name="Lutzoni F."/>
            <person name="Magnuson J."/>
            <person name="Mondo S."/>
            <person name="Nolan M."/>
            <person name="Ohm R."/>
            <person name="Pangilinan J."/>
            <person name="Park H.-J."/>
            <person name="Ramirez L."/>
            <person name="Alfaro M."/>
            <person name="Sun H."/>
            <person name="Tritt A."/>
            <person name="Yoshinaga Y."/>
            <person name="Zwiers L.-H."/>
            <person name="Turgeon B."/>
            <person name="Goodwin S."/>
            <person name="Spatafora J."/>
            <person name="Crous P."/>
            <person name="Grigoriev I."/>
        </authorList>
    </citation>
    <scope>NUCLEOTIDE SEQUENCE</scope>
    <source>
        <strain evidence="4">CBS 133067</strain>
    </source>
</reference>
<evidence type="ECO:0000313" key="4">
    <source>
        <dbReference type="EMBL" id="KAF2104507.1"/>
    </source>
</evidence>
<keyword evidence="2" id="KW-0472">Membrane</keyword>
<dbReference type="EMBL" id="ML978121">
    <property type="protein sequence ID" value="KAF2104507.1"/>
    <property type="molecule type" value="Genomic_DNA"/>
</dbReference>
<dbReference type="AlphaFoldDB" id="A0A9P4IU50"/>
<evidence type="ECO:0000256" key="1">
    <source>
        <dbReference type="SAM" id="MobiDB-lite"/>
    </source>
</evidence>
<feature type="region of interest" description="Disordered" evidence="1">
    <location>
        <begin position="241"/>
        <end position="285"/>
    </location>
</feature>
<feature type="compositionally biased region" description="Basic residues" evidence="1">
    <location>
        <begin position="276"/>
        <end position="285"/>
    </location>
</feature>
<feature type="signal peptide" evidence="3">
    <location>
        <begin position="1"/>
        <end position="18"/>
    </location>
</feature>
<keyword evidence="5" id="KW-1185">Reference proteome</keyword>
<feature type="transmembrane region" description="Helical" evidence="2">
    <location>
        <begin position="304"/>
        <end position="337"/>
    </location>
</feature>
<feature type="region of interest" description="Disordered" evidence="1">
    <location>
        <begin position="356"/>
        <end position="393"/>
    </location>
</feature>
<organism evidence="4 5">
    <name type="scientific">Rhizodiscina lignyota</name>
    <dbReference type="NCBI Taxonomy" id="1504668"/>
    <lineage>
        <taxon>Eukaryota</taxon>
        <taxon>Fungi</taxon>
        <taxon>Dikarya</taxon>
        <taxon>Ascomycota</taxon>
        <taxon>Pezizomycotina</taxon>
        <taxon>Dothideomycetes</taxon>
        <taxon>Pleosporomycetidae</taxon>
        <taxon>Aulographales</taxon>
        <taxon>Rhizodiscinaceae</taxon>
        <taxon>Rhizodiscina</taxon>
    </lineage>
</organism>
<proteinExistence type="predicted"/>
<feature type="compositionally biased region" description="Basic and acidic residues" evidence="1">
    <location>
        <begin position="358"/>
        <end position="373"/>
    </location>
</feature>
<dbReference type="PANTHER" id="PTHR40622">
    <property type="match status" value="1"/>
</dbReference>
<evidence type="ECO:0000313" key="5">
    <source>
        <dbReference type="Proteomes" id="UP000799772"/>
    </source>
</evidence>
<feature type="chain" id="PRO_5040301715" evidence="3">
    <location>
        <begin position="19"/>
        <end position="393"/>
    </location>
</feature>